<dbReference type="AlphaFoldDB" id="A0A183D3V4"/>
<reference evidence="4" key="1">
    <citation type="submission" date="2016-06" db="UniProtKB">
        <authorList>
            <consortium name="WormBaseParasite"/>
        </authorList>
    </citation>
    <scope>IDENTIFICATION</scope>
</reference>
<feature type="region of interest" description="Disordered" evidence="1">
    <location>
        <begin position="1"/>
        <end position="47"/>
    </location>
</feature>
<reference evidence="2 3" key="2">
    <citation type="submission" date="2018-11" db="EMBL/GenBank/DDBJ databases">
        <authorList>
            <consortium name="Pathogen Informatics"/>
        </authorList>
    </citation>
    <scope>NUCLEOTIDE SEQUENCE [LARGE SCALE GENOMIC DNA]</scope>
</reference>
<protein>
    <submittedName>
        <fullName evidence="4">Flo11 domain-containing protein</fullName>
    </submittedName>
</protein>
<feature type="compositionally biased region" description="Low complexity" evidence="1">
    <location>
        <begin position="1"/>
        <end position="40"/>
    </location>
</feature>
<dbReference type="EMBL" id="UYRT01005787">
    <property type="protein sequence ID" value="VDK39392.1"/>
    <property type="molecule type" value="Genomic_DNA"/>
</dbReference>
<keyword evidence="3" id="KW-1185">Reference proteome</keyword>
<proteinExistence type="predicted"/>
<dbReference type="WBParaSite" id="GPUH_0000340101-mRNA-1">
    <property type="protein sequence ID" value="GPUH_0000340101-mRNA-1"/>
    <property type="gene ID" value="GPUH_0000340101"/>
</dbReference>
<evidence type="ECO:0000313" key="3">
    <source>
        <dbReference type="Proteomes" id="UP000271098"/>
    </source>
</evidence>
<evidence type="ECO:0000256" key="1">
    <source>
        <dbReference type="SAM" id="MobiDB-lite"/>
    </source>
</evidence>
<name>A0A183D3V4_9BILA</name>
<accession>A0A183D3V4</accession>
<evidence type="ECO:0000313" key="4">
    <source>
        <dbReference type="WBParaSite" id="GPUH_0000340101-mRNA-1"/>
    </source>
</evidence>
<dbReference type="Proteomes" id="UP000271098">
    <property type="component" value="Unassembled WGS sequence"/>
</dbReference>
<sequence length="320" mass="35100">MGSSSSSTSTDMGSSSLSTTTDRGSSSSSTSTDMGFSSLSTTTDAGSISLSTTTDIGSVSSGATTTAISTLSGTKSQRKTTSPSTKIAPFWSTATSSRPQTTTSPKQTEVKQKCYNPITGKNYSVDTGFCIYGVLFYPKKLGDELYCNDEDYLSTSGSISYSSLTKAAKAVHNYLMGNEETNDTYHITWIKNDSGKYVDMFVYCCQKCPHYQTAQEWRILLKSQFLARRSSVIRSYAGPKQERSDGNEIFNGTYRQPEIGHLEICNNQQLRKVPVIGKSNVCYVTASHAYASVNLFHRLKTWNKTDYWKMASSKEALKMG</sequence>
<gene>
    <name evidence="2" type="ORF">GPUH_LOCUS3395</name>
</gene>
<dbReference type="OrthoDB" id="5855488at2759"/>
<feature type="region of interest" description="Disordered" evidence="1">
    <location>
        <begin position="70"/>
        <end position="109"/>
    </location>
</feature>
<organism evidence="4">
    <name type="scientific">Gongylonema pulchrum</name>
    <dbReference type="NCBI Taxonomy" id="637853"/>
    <lineage>
        <taxon>Eukaryota</taxon>
        <taxon>Metazoa</taxon>
        <taxon>Ecdysozoa</taxon>
        <taxon>Nematoda</taxon>
        <taxon>Chromadorea</taxon>
        <taxon>Rhabditida</taxon>
        <taxon>Spirurina</taxon>
        <taxon>Spiruromorpha</taxon>
        <taxon>Spiruroidea</taxon>
        <taxon>Gongylonematidae</taxon>
        <taxon>Gongylonema</taxon>
    </lineage>
</organism>
<evidence type="ECO:0000313" key="2">
    <source>
        <dbReference type="EMBL" id="VDK39392.1"/>
    </source>
</evidence>
<feature type="compositionally biased region" description="Polar residues" evidence="1">
    <location>
        <begin position="92"/>
        <end position="107"/>
    </location>
</feature>
<feature type="compositionally biased region" description="Polar residues" evidence="1">
    <location>
        <begin position="70"/>
        <end position="85"/>
    </location>
</feature>